<dbReference type="EMBL" id="JBIYEW010000003">
    <property type="protein sequence ID" value="MFK4639538.1"/>
    <property type="molecule type" value="Genomic_DNA"/>
</dbReference>
<dbReference type="SUPFAM" id="SSF52402">
    <property type="entry name" value="Adenine nucleotide alpha hydrolases-like"/>
    <property type="match status" value="1"/>
</dbReference>
<sequence length="205" mass="21614">MPWFHFAVSLRRLVQAGPARRTMRRIGRGNPADAVPRDYAVAMSDPIVILTEEPLGPDDRVNIAKLIDGGDAPLVVLVPANTERHLLVDFLENLSLLDVAKAFRELTAQSPDPAAERAEAAETLSTSLAALEGLGSGVAGEIVDGGAVAGLVAKVREVGAAQAVVITRPHAISDTFHTDWANKAQDQLGLPVLHLYAGSGFIGDS</sequence>
<dbReference type="InterPro" id="IPR014729">
    <property type="entry name" value="Rossmann-like_a/b/a_fold"/>
</dbReference>
<organism evidence="1 2">
    <name type="scientific">Paenarthrobacter histidinolovorans</name>
    <dbReference type="NCBI Taxonomy" id="43664"/>
    <lineage>
        <taxon>Bacteria</taxon>
        <taxon>Bacillati</taxon>
        <taxon>Actinomycetota</taxon>
        <taxon>Actinomycetes</taxon>
        <taxon>Micrococcales</taxon>
        <taxon>Micrococcaceae</taxon>
        <taxon>Paenarthrobacter</taxon>
    </lineage>
</organism>
<dbReference type="Gene3D" id="3.40.50.620">
    <property type="entry name" value="HUPs"/>
    <property type="match status" value="1"/>
</dbReference>
<gene>
    <name evidence="1" type="ORF">ABIA52_002427</name>
</gene>
<keyword evidence="2" id="KW-1185">Reference proteome</keyword>
<proteinExistence type="predicted"/>
<comment type="caution">
    <text evidence="1">The sequence shown here is derived from an EMBL/GenBank/DDBJ whole genome shotgun (WGS) entry which is preliminary data.</text>
</comment>
<reference evidence="1 2" key="1">
    <citation type="submission" date="2024-10" db="EMBL/GenBank/DDBJ databases">
        <title>Novel secondary metabolite-producing bacteria for plant disease control.</title>
        <authorList>
            <person name="Chevrette M."/>
        </authorList>
    </citation>
    <scope>NUCLEOTIDE SEQUENCE [LARGE SCALE GENOMIC DNA]</scope>
    <source>
        <strain evidence="1 2">J30 TE3557</strain>
    </source>
</reference>
<evidence type="ECO:0008006" key="3">
    <source>
        <dbReference type="Google" id="ProtNLM"/>
    </source>
</evidence>
<name>A0ABW8N7H8_9MICC</name>
<evidence type="ECO:0000313" key="1">
    <source>
        <dbReference type="EMBL" id="MFK4639538.1"/>
    </source>
</evidence>
<accession>A0ABW8N7H8</accession>
<evidence type="ECO:0000313" key="2">
    <source>
        <dbReference type="Proteomes" id="UP001620520"/>
    </source>
</evidence>
<protein>
    <recommendedName>
        <fullName evidence="3">UspA domain-containing protein</fullName>
    </recommendedName>
</protein>
<dbReference type="Proteomes" id="UP001620520">
    <property type="component" value="Unassembled WGS sequence"/>
</dbReference>